<evidence type="ECO:0000256" key="1">
    <source>
        <dbReference type="ARBA" id="ARBA00022490"/>
    </source>
</evidence>
<dbReference type="PANTHER" id="PTHR12601">
    <property type="entry name" value="EUKARYOTIC TRANSLATION INITIATION FACTOR 3 SUBUNIT EIF-3"/>
    <property type="match status" value="1"/>
</dbReference>
<sequence>MSLRPPNPDAALQKDIQLLELIGAFEETATQHAIRMVEEHHLQGPIGKQESSAVSNAPGAIFRLTSSTVASPEEVDAAISRTSAELRSIDSFNRAAHDAGVDGNTALMVLIDYKGFRVVAYADMGIDERTTPSFDLRSNPLKCDESALARLSLIGKELNLKPHGVQIGEDRRVNVHLSANIQMHFDQEFGRNYTVNLFEIMPIDFQPHQPSANSSPARSPTRQDSKLMPSMMAPSQNPSPLGPNKLHRLRSEFLKQYASTVSSDAFTSASGCGRKERDLNDSEALRASAYLREVWIPDVVKRFDDLEIRPLSAVHISSEIRKFGINVRHLGLIAQLSHIPYIRDMACIEMVARAFKSIFVTRLRSLMIHFRSVGATQIDEETKSFTCNMFSTALGIGDKAIRLNSEIQFKFEYEIEEKHYFSLHRPAIFSAMQHHCGVLFDESSDYNFQSPNPCPRTRFQNFIPRRKHPTGLKHLLQQVDKAAQKQATNQPTIGDDERLAYTLTRHFRSMGPKSKLQRSDGTALELTAVAAHYNLTDRPEEAKRYAIAAISACVGKTTSAVSTVARAQLIEAMGALLVPSNSERFTINMAGCGDGSGNFDLEPVIRIYQQGVTSVKWNWGISHPMGMALHDRLSGVYIRCGKYEDALNFHEMCLEIAMASFGKNHVVTVGYLTKSGILNLYLKNTEESAARLIQALQIAKSISAPSTLVAQIYGYIASALDLRGDLGSALENAQKARKMWEKAKGQMDPRSVAANLQTATLLLKPYESYKGVLTPAIRTAYREAITCFEKVFRFLKNTAAMPTGNRGTSIISSRASSVSIDSYISSRSSRAMTSDSSASFASGQTPTPFVGPAVMPPFAPLPQFPKSILHKLTKKIVTLKLALVESPHHKDVIRTLRSAKEDGVCVPMKLRGSSTLDCTEVTSFDPMMAREVVIKMAAVSPSIYLDGVLARIDDDDGSAIDELAIAIQLAESDSLGLSG</sequence>
<keyword evidence="5" id="KW-1185">Reference proteome</keyword>
<dbReference type="InterPro" id="IPR033646">
    <property type="entry name" value="CLU-central"/>
</dbReference>
<proteinExistence type="predicted"/>
<reference evidence="4" key="1">
    <citation type="submission" date="2020-05" db="EMBL/GenBank/DDBJ databases">
        <title>Phylogenomic resolution of chytrid fungi.</title>
        <authorList>
            <person name="Stajich J.E."/>
            <person name="Amses K."/>
            <person name="Simmons R."/>
            <person name="Seto K."/>
            <person name="Myers J."/>
            <person name="Bonds A."/>
            <person name="Quandt C.A."/>
            <person name="Barry K."/>
            <person name="Liu P."/>
            <person name="Grigoriev I."/>
            <person name="Longcore J.E."/>
            <person name="James T.Y."/>
        </authorList>
    </citation>
    <scope>NUCLEOTIDE SEQUENCE</scope>
    <source>
        <strain evidence="4">JEL0513</strain>
    </source>
</reference>
<dbReference type="InterPro" id="IPR027523">
    <property type="entry name" value="CLU_prot"/>
</dbReference>
<accession>A0AAD5XCW5</accession>
<feature type="region of interest" description="Disordered" evidence="2">
    <location>
        <begin position="208"/>
        <end position="240"/>
    </location>
</feature>
<dbReference type="Pfam" id="PF13236">
    <property type="entry name" value="CLU"/>
    <property type="match status" value="1"/>
</dbReference>
<evidence type="ECO:0000313" key="4">
    <source>
        <dbReference type="EMBL" id="KAJ3122614.1"/>
    </source>
</evidence>
<dbReference type="AlphaFoldDB" id="A0AAD5XCW5"/>
<feature type="domain" description="Clu" evidence="3">
    <location>
        <begin position="1"/>
        <end position="208"/>
    </location>
</feature>
<protein>
    <recommendedName>
        <fullName evidence="3">Clu domain-containing protein</fullName>
    </recommendedName>
</protein>
<dbReference type="Gene3D" id="1.25.40.10">
    <property type="entry name" value="Tetratricopeptide repeat domain"/>
    <property type="match status" value="1"/>
</dbReference>
<dbReference type="InterPro" id="IPR011990">
    <property type="entry name" value="TPR-like_helical_dom_sf"/>
</dbReference>
<dbReference type="Proteomes" id="UP001211907">
    <property type="component" value="Unassembled WGS sequence"/>
</dbReference>
<evidence type="ECO:0000313" key="5">
    <source>
        <dbReference type="Proteomes" id="UP001211907"/>
    </source>
</evidence>
<dbReference type="GO" id="GO:0048312">
    <property type="term" value="P:intracellular distribution of mitochondria"/>
    <property type="evidence" value="ECO:0007669"/>
    <property type="project" value="TreeGrafter"/>
</dbReference>
<evidence type="ECO:0000256" key="2">
    <source>
        <dbReference type="SAM" id="MobiDB-lite"/>
    </source>
</evidence>
<dbReference type="Pfam" id="PF13424">
    <property type="entry name" value="TPR_12"/>
    <property type="match status" value="1"/>
</dbReference>
<comment type="caution">
    <text evidence="4">The sequence shown here is derived from an EMBL/GenBank/DDBJ whole genome shotgun (WGS) entry which is preliminary data.</text>
</comment>
<organism evidence="4 5">
    <name type="scientific">Physocladia obscura</name>
    <dbReference type="NCBI Taxonomy" id="109957"/>
    <lineage>
        <taxon>Eukaryota</taxon>
        <taxon>Fungi</taxon>
        <taxon>Fungi incertae sedis</taxon>
        <taxon>Chytridiomycota</taxon>
        <taxon>Chytridiomycota incertae sedis</taxon>
        <taxon>Chytridiomycetes</taxon>
        <taxon>Chytridiales</taxon>
        <taxon>Chytriomycetaceae</taxon>
        <taxon>Physocladia</taxon>
    </lineage>
</organism>
<dbReference type="GO" id="GO:0005737">
    <property type="term" value="C:cytoplasm"/>
    <property type="evidence" value="ECO:0007669"/>
    <property type="project" value="TreeGrafter"/>
</dbReference>
<gene>
    <name evidence="4" type="ORF">HK100_011903</name>
</gene>
<evidence type="ECO:0000259" key="3">
    <source>
        <dbReference type="PROSITE" id="PS51823"/>
    </source>
</evidence>
<dbReference type="CDD" id="cd15466">
    <property type="entry name" value="CLU-central"/>
    <property type="match status" value="1"/>
</dbReference>
<keyword evidence="1" id="KW-0963">Cytoplasm</keyword>
<name>A0AAD5XCW5_9FUNG</name>
<dbReference type="SUPFAM" id="SSF48452">
    <property type="entry name" value="TPR-like"/>
    <property type="match status" value="1"/>
</dbReference>
<dbReference type="EMBL" id="JADGJH010000794">
    <property type="protein sequence ID" value="KAJ3122614.1"/>
    <property type="molecule type" value="Genomic_DNA"/>
</dbReference>
<dbReference type="GO" id="GO:0003729">
    <property type="term" value="F:mRNA binding"/>
    <property type="evidence" value="ECO:0007669"/>
    <property type="project" value="TreeGrafter"/>
</dbReference>
<dbReference type="Pfam" id="PF12807">
    <property type="entry name" value="eIF3_p135"/>
    <property type="match status" value="1"/>
</dbReference>
<dbReference type="InterPro" id="IPR025697">
    <property type="entry name" value="CLU_dom"/>
</dbReference>
<dbReference type="PANTHER" id="PTHR12601:SF6">
    <property type="entry name" value="CLUSTERED MITOCHONDRIA PROTEIN HOMOLOG"/>
    <property type="match status" value="1"/>
</dbReference>
<dbReference type="PROSITE" id="PS51823">
    <property type="entry name" value="CLU"/>
    <property type="match status" value="1"/>
</dbReference>
<feature type="compositionally biased region" description="Polar residues" evidence="2">
    <location>
        <begin position="208"/>
        <end position="222"/>
    </location>
</feature>